<evidence type="ECO:0000313" key="3">
    <source>
        <dbReference type="EMBL" id="NNH23152.1"/>
    </source>
</evidence>
<reference evidence="3 4" key="1">
    <citation type="submission" date="2020-05" db="EMBL/GenBank/DDBJ databases">
        <title>MicrobeNet Type strains.</title>
        <authorList>
            <person name="Nicholson A.C."/>
        </authorList>
    </citation>
    <scope>NUCLEOTIDE SEQUENCE [LARGE SCALE GENOMIC DNA]</scope>
    <source>
        <strain evidence="3 4">JCM 14547</strain>
    </source>
</reference>
<dbReference type="AlphaFoldDB" id="A0A849BQQ6"/>
<comment type="caution">
    <text evidence="3">The sequence shown here is derived from an EMBL/GenBank/DDBJ whole genome shotgun (WGS) entry which is preliminary data.</text>
</comment>
<gene>
    <name evidence="3" type="ORF">HLB09_08620</name>
</gene>
<feature type="domain" description="DUF1990" evidence="2">
    <location>
        <begin position="22"/>
        <end position="169"/>
    </location>
</feature>
<protein>
    <submittedName>
        <fullName evidence="3">DUF1990 domain-containing protein</fullName>
    </submittedName>
</protein>
<keyword evidence="4" id="KW-1185">Reference proteome</keyword>
<evidence type="ECO:0000256" key="1">
    <source>
        <dbReference type="SAM" id="MobiDB-lite"/>
    </source>
</evidence>
<dbReference type="Pfam" id="PF09348">
    <property type="entry name" value="DUF1990"/>
    <property type="match status" value="1"/>
</dbReference>
<dbReference type="PIRSF" id="PIRSF010260">
    <property type="entry name" value="UCP010260"/>
    <property type="match status" value="1"/>
</dbReference>
<sequence>MSPALDLATASAGDGPDVSAGWGPGWQDTRRSAVVGPASPGGAAGAFARARAGLLGWEVQRLAGVRVPLSTPDAAPGVEVRQTAGPGGLLVARCRVTEVVDEPGRAGFTYEALTPHPEEGEESFLLQRLGDRVVLTVASRSRLAWAPARLASPLARGAQRLAVARYLRAGRLLAR</sequence>
<dbReference type="InterPro" id="IPR018960">
    <property type="entry name" value="DUF1990"/>
</dbReference>
<evidence type="ECO:0000313" key="4">
    <source>
        <dbReference type="Proteomes" id="UP000555552"/>
    </source>
</evidence>
<dbReference type="InterPro" id="IPR014457">
    <property type="entry name" value="UCP010260"/>
</dbReference>
<name>A0A849BQQ6_9ACTN</name>
<proteinExistence type="predicted"/>
<dbReference type="EMBL" id="JABEMA010000103">
    <property type="protein sequence ID" value="NNH23152.1"/>
    <property type="molecule type" value="Genomic_DNA"/>
</dbReference>
<feature type="region of interest" description="Disordered" evidence="1">
    <location>
        <begin position="1"/>
        <end position="25"/>
    </location>
</feature>
<evidence type="ECO:0000259" key="2">
    <source>
        <dbReference type="Pfam" id="PF09348"/>
    </source>
</evidence>
<dbReference type="RefSeq" id="WP_171202979.1">
    <property type="nucleotide sequence ID" value="NZ_BAAANP010000001.1"/>
</dbReference>
<organism evidence="3 4">
    <name type="scientific">Pseudokineococcus marinus</name>
    <dbReference type="NCBI Taxonomy" id="351215"/>
    <lineage>
        <taxon>Bacteria</taxon>
        <taxon>Bacillati</taxon>
        <taxon>Actinomycetota</taxon>
        <taxon>Actinomycetes</taxon>
        <taxon>Kineosporiales</taxon>
        <taxon>Kineosporiaceae</taxon>
        <taxon>Pseudokineococcus</taxon>
    </lineage>
</organism>
<accession>A0A849BQQ6</accession>
<dbReference type="Proteomes" id="UP000555552">
    <property type="component" value="Unassembled WGS sequence"/>
</dbReference>